<name>E7G689_9FIRM</name>
<dbReference type="Proteomes" id="UP000003157">
    <property type="component" value="Unassembled WGS sequence"/>
</dbReference>
<evidence type="ECO:0000259" key="1">
    <source>
        <dbReference type="Pfam" id="PF18106"/>
    </source>
</evidence>
<dbReference type="GeneID" id="78229304"/>
<protein>
    <recommendedName>
        <fullName evidence="1">Rolling Circle replication initiation protein N-terminal domain-containing protein</fullName>
    </recommendedName>
</protein>
<dbReference type="HOGENOM" id="CLU_2218603_0_0_9"/>
<dbReference type="InterPro" id="IPR040819">
    <property type="entry name" value="Rol_Rep_N"/>
</dbReference>
<dbReference type="RefSeq" id="WP_008787405.1">
    <property type="nucleotide sequence ID" value="NZ_AKCB01000001.1"/>
</dbReference>
<dbReference type="Pfam" id="PF18106">
    <property type="entry name" value="Rol_Rep_N"/>
    <property type="match status" value="1"/>
</dbReference>
<organism evidence="2 3">
    <name type="scientific">Coprobacillus cateniformis</name>
    <dbReference type="NCBI Taxonomy" id="100884"/>
    <lineage>
        <taxon>Bacteria</taxon>
        <taxon>Bacillati</taxon>
        <taxon>Bacillota</taxon>
        <taxon>Erysipelotrichia</taxon>
        <taxon>Erysipelotrichales</taxon>
        <taxon>Coprobacillaceae</taxon>
        <taxon>Coprobacillus</taxon>
    </lineage>
</organism>
<evidence type="ECO:0000313" key="3">
    <source>
        <dbReference type="Proteomes" id="UP000003157"/>
    </source>
</evidence>
<reference evidence="2 3" key="1">
    <citation type="submission" date="2010-12" db="EMBL/GenBank/DDBJ databases">
        <title>The Genome Sequence of Coprobacillus sp. strain 29_1.</title>
        <authorList>
            <consortium name="The Broad Institute Genome Sequencing Platform"/>
            <person name="Earl A."/>
            <person name="Ward D."/>
            <person name="Feldgarden M."/>
            <person name="Gevers D."/>
            <person name="Daigneault M."/>
            <person name="Sibley C.D."/>
            <person name="White A."/>
            <person name="Strauss J."/>
            <person name="Allen-Vercoe E."/>
            <person name="Young S.K."/>
            <person name="Zeng Q."/>
            <person name="Gargeya S."/>
            <person name="Fitzgerald M."/>
            <person name="Haas B."/>
            <person name="Abouelleil A."/>
            <person name="Alvarado L."/>
            <person name="Arachchi H.M."/>
            <person name="Berlin A."/>
            <person name="Brown A."/>
            <person name="Chapman S.B."/>
            <person name="Chen Z."/>
            <person name="Dunbar C."/>
            <person name="Freedman E."/>
            <person name="Gearin G."/>
            <person name="Gellesch M."/>
            <person name="Goldberg J."/>
            <person name="Griggs A."/>
            <person name="Gujja S."/>
            <person name="Heilman E."/>
            <person name="Heiman D."/>
            <person name="Howarth C."/>
            <person name="Larson L."/>
            <person name="Lui A."/>
            <person name="MacDonald P.J.P."/>
            <person name="Mehta T."/>
            <person name="Montmayeur A."/>
            <person name="Murphy C."/>
            <person name="Neiman D."/>
            <person name="Pearson M."/>
            <person name="Priest M."/>
            <person name="Roberts A."/>
            <person name="Saif S."/>
            <person name="Shea T."/>
            <person name="Shenoy N."/>
            <person name="Sisk P."/>
            <person name="Stolte C."/>
            <person name="Sykes S."/>
            <person name="White J."/>
            <person name="Yandava C."/>
            <person name="Nusbaum C."/>
            <person name="Birren B."/>
        </authorList>
    </citation>
    <scope>NUCLEOTIDE SEQUENCE [LARGE SCALE GENOMIC DNA]</scope>
    <source>
        <strain evidence="2 3">29_1</strain>
    </source>
</reference>
<sequence length="106" mass="12481">MLKRELSIKIDYLSMIFENMKAEVLIRRVLGLLLEYYLIQKAKVKHKDYTRLYQFGTIKVYGDRQLNDGTNKVECHLVLSVQGYDYYSLLQTTKAPIVISLILVYK</sequence>
<dbReference type="EMBL" id="ADKX01000003">
    <property type="protein sequence ID" value="EFW06390.1"/>
    <property type="molecule type" value="Genomic_DNA"/>
</dbReference>
<proteinExistence type="predicted"/>
<accession>E7G689</accession>
<comment type="caution">
    <text evidence="2">The sequence shown here is derived from an EMBL/GenBank/DDBJ whole genome shotgun (WGS) entry which is preliminary data.</text>
</comment>
<evidence type="ECO:0000313" key="2">
    <source>
        <dbReference type="EMBL" id="EFW06390.1"/>
    </source>
</evidence>
<dbReference type="AlphaFoldDB" id="E7G689"/>
<gene>
    <name evidence="2" type="ORF">HMPREF9488_00277</name>
</gene>
<keyword evidence="3" id="KW-1185">Reference proteome</keyword>
<feature type="domain" description="Rolling Circle replication initiation protein N-terminal" evidence="1">
    <location>
        <begin position="8"/>
        <end position="86"/>
    </location>
</feature>